<name>A0A9P5AA16_9HYPO</name>
<comment type="caution">
    <text evidence="2">The sequence shown here is derived from an EMBL/GenBank/DDBJ whole genome shotgun (WGS) entry which is preliminary data.</text>
</comment>
<feature type="region of interest" description="Disordered" evidence="1">
    <location>
        <begin position="244"/>
        <end position="326"/>
    </location>
</feature>
<reference evidence="2" key="2">
    <citation type="submission" date="2020-02" db="EMBL/GenBank/DDBJ databases">
        <title>Identification and distribution of gene clusters putatively required for synthesis of sphingolipid metabolism inhibitors in phylogenetically diverse species of the filamentous fungus Fusarium.</title>
        <authorList>
            <person name="Kim H.-S."/>
            <person name="Busman M."/>
            <person name="Brown D.W."/>
            <person name="Divon H."/>
            <person name="Uhlig S."/>
            <person name="Proctor R.H."/>
        </authorList>
    </citation>
    <scope>NUCLEOTIDE SEQUENCE</scope>
    <source>
        <strain evidence="2">NRRL 25174</strain>
    </source>
</reference>
<evidence type="ECO:0000313" key="3">
    <source>
        <dbReference type="Proteomes" id="UP000730481"/>
    </source>
</evidence>
<organism evidence="2 3">
    <name type="scientific">Fusarium beomiforme</name>
    <dbReference type="NCBI Taxonomy" id="44412"/>
    <lineage>
        <taxon>Eukaryota</taxon>
        <taxon>Fungi</taxon>
        <taxon>Dikarya</taxon>
        <taxon>Ascomycota</taxon>
        <taxon>Pezizomycotina</taxon>
        <taxon>Sordariomycetes</taxon>
        <taxon>Hypocreomycetidae</taxon>
        <taxon>Hypocreales</taxon>
        <taxon>Nectriaceae</taxon>
        <taxon>Fusarium</taxon>
        <taxon>Fusarium burgessii species complex</taxon>
    </lineage>
</organism>
<dbReference type="Proteomes" id="UP000730481">
    <property type="component" value="Unassembled WGS sequence"/>
</dbReference>
<evidence type="ECO:0000313" key="2">
    <source>
        <dbReference type="EMBL" id="KAF4334192.1"/>
    </source>
</evidence>
<feature type="compositionally biased region" description="Polar residues" evidence="1">
    <location>
        <begin position="133"/>
        <end position="142"/>
    </location>
</feature>
<dbReference type="EMBL" id="PVQB02000723">
    <property type="protein sequence ID" value="KAF4334192.1"/>
    <property type="molecule type" value="Genomic_DNA"/>
</dbReference>
<dbReference type="OrthoDB" id="5371646at2759"/>
<protein>
    <submittedName>
        <fullName evidence="2">Uncharacterized protein</fullName>
    </submittedName>
</protein>
<gene>
    <name evidence="2" type="ORF">FBEOM_11970</name>
</gene>
<proteinExistence type="predicted"/>
<evidence type="ECO:0000256" key="1">
    <source>
        <dbReference type="SAM" id="MobiDB-lite"/>
    </source>
</evidence>
<feature type="compositionally biased region" description="Low complexity" evidence="1">
    <location>
        <begin position="101"/>
        <end position="120"/>
    </location>
</feature>
<feature type="region of interest" description="Disordered" evidence="1">
    <location>
        <begin position="133"/>
        <end position="186"/>
    </location>
</feature>
<accession>A0A9P5AA16</accession>
<reference evidence="2" key="1">
    <citation type="journal article" date="2017" name="Mycologia">
        <title>Fusarium algeriense, sp. nov., a novel toxigenic crown rot pathogen of durum wheat from Algeria is nested in the Fusarium burgessii species complex.</title>
        <authorList>
            <person name="Laraba I."/>
            <person name="Keddad A."/>
            <person name="Boureghda H."/>
            <person name="Abdallah N."/>
            <person name="Vaughan M.M."/>
            <person name="Proctor R.H."/>
            <person name="Busman M."/>
            <person name="O'Donnell K."/>
        </authorList>
    </citation>
    <scope>NUCLEOTIDE SEQUENCE</scope>
    <source>
        <strain evidence="2">NRRL 25174</strain>
    </source>
</reference>
<dbReference type="AlphaFoldDB" id="A0A9P5AA16"/>
<feature type="region of interest" description="Disordered" evidence="1">
    <location>
        <begin position="78"/>
        <end position="120"/>
    </location>
</feature>
<sequence length="326" mass="36238">MEPFNEQEKVCFAEILPGVPELTKYQRHLLAEIIKHSQLDIQYLEALVRHIEPNWMQMQLPNGRNMAQCMKTAESMYIGQRGTKRKASEEEPSTQRNNNTQSPRPQALPLLSQPSPAQNSPAHILRQTSLLSGPHLQQSQQPELPPKKKKGRPAYAGRDVTSQRPFNPRPIAPKPSSQAPQKAHSAYRSIAPAPHIALPPLPPGSLPTVHRGLSLDVSVDLYRAPSNLHPHQSTISLAGELQSSQPAGALDNSPHGEQMSNHPRSLSEGIPRMKKQEDSPNNRPNSLQPVATDDQNHEAESVTPDQVQETKSSPEKEVKNRRHRQG</sequence>
<keyword evidence="3" id="KW-1185">Reference proteome</keyword>